<feature type="non-terminal residue" evidence="1">
    <location>
        <position position="1"/>
    </location>
</feature>
<accession>A0ACA9PMR2</accession>
<organism evidence="1 2">
    <name type="scientific">Racocetra persica</name>
    <dbReference type="NCBI Taxonomy" id="160502"/>
    <lineage>
        <taxon>Eukaryota</taxon>
        <taxon>Fungi</taxon>
        <taxon>Fungi incertae sedis</taxon>
        <taxon>Mucoromycota</taxon>
        <taxon>Glomeromycotina</taxon>
        <taxon>Glomeromycetes</taxon>
        <taxon>Diversisporales</taxon>
        <taxon>Gigasporaceae</taxon>
        <taxon>Racocetra</taxon>
    </lineage>
</organism>
<proteinExistence type="predicted"/>
<evidence type="ECO:0000313" key="1">
    <source>
        <dbReference type="EMBL" id="CAG8708517.1"/>
    </source>
</evidence>
<keyword evidence="2" id="KW-1185">Reference proteome</keyword>
<comment type="caution">
    <text evidence="1">The sequence shown here is derived from an EMBL/GenBank/DDBJ whole genome shotgun (WGS) entry which is preliminary data.</text>
</comment>
<gene>
    <name evidence="1" type="ORF">RPERSI_LOCUS10383</name>
</gene>
<sequence length="254" mass="28367">AFAKAVREYKGVLIMDTTWRDAHQSLLATRVRTIDLLNIAPQTAHALANAYSLEMWGGATFDVSMRFLYEDPWDRLMKLRKMVPNIPFQMLLRGANAVGYTSYPDNVVYDFCRKAKEYGVDIFRIFDSLNYIENMKLGIDAVRKAGGVIEAAICYTGDVSNPKKTKYDLDYYLNFTQELVNEGIHVLGIKDMAGLLKPEAAEILIGSIRKRWPDLPIHVHTHDTAGTGVASMLAAAKAGADVVDLAIDSKYNIL</sequence>
<name>A0ACA9PMR2_9GLOM</name>
<dbReference type="EMBL" id="CAJVQC010020525">
    <property type="protein sequence ID" value="CAG8708517.1"/>
    <property type="molecule type" value="Genomic_DNA"/>
</dbReference>
<reference evidence="1" key="1">
    <citation type="submission" date="2021-06" db="EMBL/GenBank/DDBJ databases">
        <authorList>
            <person name="Kallberg Y."/>
            <person name="Tangrot J."/>
            <person name="Rosling A."/>
        </authorList>
    </citation>
    <scope>NUCLEOTIDE SEQUENCE</scope>
    <source>
        <strain evidence="1">MA461A</strain>
    </source>
</reference>
<evidence type="ECO:0000313" key="2">
    <source>
        <dbReference type="Proteomes" id="UP000789920"/>
    </source>
</evidence>
<dbReference type="Proteomes" id="UP000789920">
    <property type="component" value="Unassembled WGS sequence"/>
</dbReference>
<protein>
    <submittedName>
        <fullName evidence="1">16293_t:CDS:1</fullName>
    </submittedName>
</protein>